<dbReference type="AlphaFoldDB" id="A0A2U1PJJ8"/>
<accession>A0A2U1PJJ8</accession>
<reference evidence="1 2" key="1">
    <citation type="journal article" date="2018" name="Mol. Plant">
        <title>The genome of Artemisia annua provides insight into the evolution of Asteraceae family and artemisinin biosynthesis.</title>
        <authorList>
            <person name="Shen Q."/>
            <person name="Zhang L."/>
            <person name="Liao Z."/>
            <person name="Wang S."/>
            <person name="Yan T."/>
            <person name="Shi P."/>
            <person name="Liu M."/>
            <person name="Fu X."/>
            <person name="Pan Q."/>
            <person name="Wang Y."/>
            <person name="Lv Z."/>
            <person name="Lu X."/>
            <person name="Zhang F."/>
            <person name="Jiang W."/>
            <person name="Ma Y."/>
            <person name="Chen M."/>
            <person name="Hao X."/>
            <person name="Li L."/>
            <person name="Tang Y."/>
            <person name="Lv G."/>
            <person name="Zhou Y."/>
            <person name="Sun X."/>
            <person name="Brodelius P.E."/>
            <person name="Rose J.K.C."/>
            <person name="Tang K."/>
        </authorList>
    </citation>
    <scope>NUCLEOTIDE SEQUENCE [LARGE SCALE GENOMIC DNA]</scope>
    <source>
        <strain evidence="2">cv. Huhao1</strain>
        <tissue evidence="1">Leaf</tissue>
    </source>
</reference>
<dbReference type="STRING" id="35608.A0A2U1PJJ8"/>
<proteinExistence type="predicted"/>
<organism evidence="1 2">
    <name type="scientific">Artemisia annua</name>
    <name type="common">Sweet wormwood</name>
    <dbReference type="NCBI Taxonomy" id="35608"/>
    <lineage>
        <taxon>Eukaryota</taxon>
        <taxon>Viridiplantae</taxon>
        <taxon>Streptophyta</taxon>
        <taxon>Embryophyta</taxon>
        <taxon>Tracheophyta</taxon>
        <taxon>Spermatophyta</taxon>
        <taxon>Magnoliopsida</taxon>
        <taxon>eudicotyledons</taxon>
        <taxon>Gunneridae</taxon>
        <taxon>Pentapetalae</taxon>
        <taxon>asterids</taxon>
        <taxon>campanulids</taxon>
        <taxon>Asterales</taxon>
        <taxon>Asteraceae</taxon>
        <taxon>Asteroideae</taxon>
        <taxon>Anthemideae</taxon>
        <taxon>Artemisiinae</taxon>
        <taxon>Artemisia</taxon>
    </lineage>
</organism>
<gene>
    <name evidence="1" type="ORF">CTI12_AA144180</name>
</gene>
<sequence length="218" mass="25066">MLLFSCRQILIKQFNQIKNRVLMIQLSLQSSSRSLYRAKTTIEVFVTKKLKKSEMLSQTQECFELSIDCQSFEAPFKPETFPALLHYIGRSIVDQFFLAENYGLNWISFLNGYTKCCGRMPTSTSLIILLKVFQMVVVKSGATTRLQVESCECSSFIQDFQLPHLNSLGVHIPIKSPMGHENVILSKEIRFKTLIKMEDPRKQISSFHLLNVLILEDC</sequence>
<keyword evidence="2" id="KW-1185">Reference proteome</keyword>
<protein>
    <submittedName>
        <fullName evidence="1">TLDc</fullName>
    </submittedName>
</protein>
<evidence type="ECO:0000313" key="2">
    <source>
        <dbReference type="Proteomes" id="UP000245207"/>
    </source>
</evidence>
<name>A0A2U1PJJ8_ARTAN</name>
<dbReference type="OrthoDB" id="1926247at2759"/>
<evidence type="ECO:0000313" key="1">
    <source>
        <dbReference type="EMBL" id="PWA85936.1"/>
    </source>
</evidence>
<comment type="caution">
    <text evidence="1">The sequence shown here is derived from an EMBL/GenBank/DDBJ whole genome shotgun (WGS) entry which is preliminary data.</text>
</comment>
<dbReference type="Proteomes" id="UP000245207">
    <property type="component" value="Unassembled WGS sequence"/>
</dbReference>
<dbReference type="EMBL" id="PKPP01001069">
    <property type="protein sequence ID" value="PWA85936.1"/>
    <property type="molecule type" value="Genomic_DNA"/>
</dbReference>